<dbReference type="HOGENOM" id="CLU_2193982_0_0_10"/>
<dbReference type="AlphaFoldDB" id="A0A0D5YS87"/>
<dbReference type="RefSeq" id="WP_045801813.1">
    <property type="nucleotide sequence ID" value="NZ_CP011071.1"/>
</dbReference>
<keyword evidence="2" id="KW-1185">Reference proteome</keyword>
<accession>A0A0D5YS87</accession>
<protein>
    <submittedName>
        <fullName evidence="1">Uncharacterized protein</fullName>
    </submittedName>
</protein>
<name>A0A0D5YS87_9FLAO</name>
<dbReference type="Proteomes" id="UP000032726">
    <property type="component" value="Chromosome"/>
</dbReference>
<reference evidence="1 2" key="1">
    <citation type="submission" date="2015-03" db="EMBL/GenBank/DDBJ databases">
        <title>Complete genome sequence of Muricauda lutaonensis CC-HSB-11T, isolated from a coastal hot spring.</title>
        <authorList>
            <person name="Kim K.M."/>
        </authorList>
    </citation>
    <scope>NUCLEOTIDE SEQUENCE [LARGE SCALE GENOMIC DNA]</scope>
    <source>
        <strain evidence="1 2">CC-HSB-11</strain>
    </source>
</reference>
<gene>
    <name evidence="1" type="ORF">VC82_1504</name>
</gene>
<sequence>MSFFSKQEFQKFKGSLEHALHKTAKLAIKGQMVNQLQFKLIMEEHWLDSSLCAIDKITYTFKGNRTPSFKVTCSVSGKSFVGTFYLRLPDGKFQSNSPIVCDVNVLEK</sequence>
<dbReference type="STRING" id="516051.VC82_1504"/>
<dbReference type="EMBL" id="CP011071">
    <property type="protein sequence ID" value="AKA35125.1"/>
    <property type="molecule type" value="Genomic_DNA"/>
</dbReference>
<evidence type="ECO:0000313" key="2">
    <source>
        <dbReference type="Proteomes" id="UP000032726"/>
    </source>
</evidence>
<evidence type="ECO:0000313" key="1">
    <source>
        <dbReference type="EMBL" id="AKA35125.1"/>
    </source>
</evidence>
<organism evidence="1 2">
    <name type="scientific">Flagellimonas lutaonensis</name>
    <dbReference type="NCBI Taxonomy" id="516051"/>
    <lineage>
        <taxon>Bacteria</taxon>
        <taxon>Pseudomonadati</taxon>
        <taxon>Bacteroidota</taxon>
        <taxon>Flavobacteriia</taxon>
        <taxon>Flavobacteriales</taxon>
        <taxon>Flavobacteriaceae</taxon>
        <taxon>Flagellimonas</taxon>
    </lineage>
</organism>
<proteinExistence type="predicted"/>
<dbReference type="KEGG" id="mlt:VC82_1504"/>